<evidence type="ECO:0000313" key="1">
    <source>
        <dbReference type="EMBL" id="KAI3746103.1"/>
    </source>
</evidence>
<gene>
    <name evidence="1" type="ORF">L6452_08524</name>
</gene>
<evidence type="ECO:0000313" key="2">
    <source>
        <dbReference type="Proteomes" id="UP001055879"/>
    </source>
</evidence>
<comment type="caution">
    <text evidence="1">The sequence shown here is derived from an EMBL/GenBank/DDBJ whole genome shotgun (WGS) entry which is preliminary data.</text>
</comment>
<dbReference type="EMBL" id="CM042049">
    <property type="protein sequence ID" value="KAI3746103.1"/>
    <property type="molecule type" value="Genomic_DNA"/>
</dbReference>
<reference evidence="2" key="1">
    <citation type="journal article" date="2022" name="Mol. Ecol. Resour.">
        <title>The genomes of chicory, endive, great burdock and yacon provide insights into Asteraceae palaeo-polyploidization history and plant inulin production.</title>
        <authorList>
            <person name="Fan W."/>
            <person name="Wang S."/>
            <person name="Wang H."/>
            <person name="Wang A."/>
            <person name="Jiang F."/>
            <person name="Liu H."/>
            <person name="Zhao H."/>
            <person name="Xu D."/>
            <person name="Zhang Y."/>
        </authorList>
    </citation>
    <scope>NUCLEOTIDE SEQUENCE [LARGE SCALE GENOMIC DNA]</scope>
    <source>
        <strain evidence="2">cv. Niubang</strain>
    </source>
</reference>
<keyword evidence="2" id="KW-1185">Reference proteome</keyword>
<dbReference type="Proteomes" id="UP001055879">
    <property type="component" value="Linkage Group LG03"/>
</dbReference>
<reference evidence="1 2" key="2">
    <citation type="journal article" date="2022" name="Mol. Ecol. Resour.">
        <title>The genomes of chicory, endive, great burdock and yacon provide insights into Asteraceae paleo-polyploidization history and plant inulin production.</title>
        <authorList>
            <person name="Fan W."/>
            <person name="Wang S."/>
            <person name="Wang H."/>
            <person name="Wang A."/>
            <person name="Jiang F."/>
            <person name="Liu H."/>
            <person name="Zhao H."/>
            <person name="Xu D."/>
            <person name="Zhang Y."/>
        </authorList>
    </citation>
    <scope>NUCLEOTIDE SEQUENCE [LARGE SCALE GENOMIC DNA]</scope>
    <source>
        <strain evidence="2">cv. Niubang</strain>
    </source>
</reference>
<name>A0ACB9DIC3_ARCLA</name>
<accession>A0ACB9DIC3</accession>
<protein>
    <submittedName>
        <fullName evidence="1">Uncharacterized protein</fullName>
    </submittedName>
</protein>
<organism evidence="1 2">
    <name type="scientific">Arctium lappa</name>
    <name type="common">Greater burdock</name>
    <name type="synonym">Lappa major</name>
    <dbReference type="NCBI Taxonomy" id="4217"/>
    <lineage>
        <taxon>Eukaryota</taxon>
        <taxon>Viridiplantae</taxon>
        <taxon>Streptophyta</taxon>
        <taxon>Embryophyta</taxon>
        <taxon>Tracheophyta</taxon>
        <taxon>Spermatophyta</taxon>
        <taxon>Magnoliopsida</taxon>
        <taxon>eudicotyledons</taxon>
        <taxon>Gunneridae</taxon>
        <taxon>Pentapetalae</taxon>
        <taxon>asterids</taxon>
        <taxon>campanulids</taxon>
        <taxon>Asterales</taxon>
        <taxon>Asteraceae</taxon>
        <taxon>Carduoideae</taxon>
        <taxon>Cardueae</taxon>
        <taxon>Arctiinae</taxon>
        <taxon>Arctium</taxon>
    </lineage>
</organism>
<sequence length="689" mass="79505">MGWQIVRQSFSDSRLWETEEIHDVRNRKLKVIEAIVLPDNNVEYLREKLGFTNELLLMPNIVEYDGAKFGFSDEDFRKMKNLRLLDVDSTCISCEPTFLPDKLRWLCWQNYPFSSLPVEHMRKLVGLEMFGGFIKDLWKGPKILPNLKFVDLRNVLSLTKFPDVSGAPNIERLILSYCQRLEEVHESLGCHRRLVYLDMSGCQKLRRLPSRIEMESLETLILSSCLRLERLPEFTPSMVKLSDIYLDNCIRIEELPSSIRYLSGLSLLNLISCQNLKSIPNSICELKNLKSLHLHNCNNLQQLPEKLGSMEKLEELLLGYSDKWNFGGLHKSISCCTLTSLCSLRKLDLNWRPIVEEDFPQDFQAFSSLEELHLSGNSHLTKLPAGISGLSRLKLLELNNCCRLQNLHALPSQLQVLRARGCSSLEKIGDISQEYEWLYKAWFIDCHKLLEDQESERYIDNMLQQSFLKKCAAVDHRLSIAVPGSKIPSWFKEQQDGCNVALRLPPMLHTQVMGFAICGVFHGEWKYGDPRIIFKIVNDEKVIPKSEVDIASSAAHNCNLWVTYIPFGFFQQMYHDLQPQDWSNIEGNLVMTVMRTDGNKSITCGANIVYKEDVELIQQLETCISDFGNLMQIDGNDYHGEQGYKGKFSANTYVYEEKSDEDSNMMSLRTRASQKRHVYYRPVIFTQLM</sequence>
<proteinExistence type="predicted"/>